<feature type="compositionally biased region" description="Basic residues" evidence="1">
    <location>
        <begin position="46"/>
        <end position="62"/>
    </location>
</feature>
<name>A0A8S3A0C7_9BILA</name>
<comment type="caution">
    <text evidence="2">The sequence shown here is derived from an EMBL/GenBank/DDBJ whole genome shotgun (WGS) entry which is preliminary data.</text>
</comment>
<dbReference type="EMBL" id="CAJOBJ010120125">
    <property type="protein sequence ID" value="CAF4672038.1"/>
    <property type="molecule type" value="Genomic_DNA"/>
</dbReference>
<dbReference type="AlphaFoldDB" id="A0A8S3A0C7"/>
<evidence type="ECO:0000313" key="3">
    <source>
        <dbReference type="Proteomes" id="UP000681720"/>
    </source>
</evidence>
<protein>
    <submittedName>
        <fullName evidence="2">Uncharacterized protein</fullName>
    </submittedName>
</protein>
<accession>A0A8S3A0C7</accession>
<feature type="non-terminal residue" evidence="2">
    <location>
        <position position="1"/>
    </location>
</feature>
<evidence type="ECO:0000256" key="1">
    <source>
        <dbReference type="SAM" id="MobiDB-lite"/>
    </source>
</evidence>
<dbReference type="Proteomes" id="UP000681720">
    <property type="component" value="Unassembled WGS sequence"/>
</dbReference>
<gene>
    <name evidence="2" type="ORF">GIL414_LOCUS41928</name>
</gene>
<feature type="compositionally biased region" description="Polar residues" evidence="1">
    <location>
        <begin position="34"/>
        <end position="45"/>
    </location>
</feature>
<feature type="region of interest" description="Disordered" evidence="1">
    <location>
        <begin position="19"/>
        <end position="62"/>
    </location>
</feature>
<sequence length="62" mass="6915">IQQKVKDTGDTMVQNFLSSNNNTNTFDDPIIGAVSNSTPSRQTITGKRKRNPVSRLPKKKKL</sequence>
<reference evidence="2" key="1">
    <citation type="submission" date="2021-02" db="EMBL/GenBank/DDBJ databases">
        <authorList>
            <person name="Nowell W R."/>
        </authorList>
    </citation>
    <scope>NUCLEOTIDE SEQUENCE</scope>
</reference>
<feature type="compositionally biased region" description="Low complexity" evidence="1">
    <location>
        <begin position="19"/>
        <end position="28"/>
    </location>
</feature>
<evidence type="ECO:0000313" key="2">
    <source>
        <dbReference type="EMBL" id="CAF4672038.1"/>
    </source>
</evidence>
<organism evidence="2 3">
    <name type="scientific">Rotaria magnacalcarata</name>
    <dbReference type="NCBI Taxonomy" id="392030"/>
    <lineage>
        <taxon>Eukaryota</taxon>
        <taxon>Metazoa</taxon>
        <taxon>Spiralia</taxon>
        <taxon>Gnathifera</taxon>
        <taxon>Rotifera</taxon>
        <taxon>Eurotatoria</taxon>
        <taxon>Bdelloidea</taxon>
        <taxon>Philodinida</taxon>
        <taxon>Philodinidae</taxon>
        <taxon>Rotaria</taxon>
    </lineage>
</organism>
<proteinExistence type="predicted"/>